<evidence type="ECO:0000313" key="1">
    <source>
        <dbReference type="EMBL" id="OYR32441.1"/>
    </source>
</evidence>
<gene>
    <name evidence="1" type="ORF">CES86_0097</name>
</gene>
<proteinExistence type="predicted"/>
<dbReference type="AlphaFoldDB" id="A0A256H0U2"/>
<dbReference type="Proteomes" id="UP000216363">
    <property type="component" value="Unassembled WGS sequence"/>
</dbReference>
<name>A0A256H0U2_9HYPH</name>
<comment type="caution">
    <text evidence="1">The sequence shown here is derived from an EMBL/GenBank/DDBJ whole genome shotgun (WGS) entry which is preliminary data.</text>
</comment>
<accession>A0A256H0U2</accession>
<protein>
    <submittedName>
        <fullName evidence="1">Uncharacterized protein</fullName>
    </submittedName>
</protein>
<reference evidence="1 2" key="1">
    <citation type="submission" date="2017-07" db="EMBL/GenBank/DDBJ databases">
        <title>Draft genome of Ochrobactrum lupini type strain LUP21.</title>
        <authorList>
            <person name="Krzyzanowska D.M."/>
            <person name="Jafra S."/>
        </authorList>
    </citation>
    <scope>NUCLEOTIDE SEQUENCE [LARGE SCALE GENOMIC DNA]</scope>
    <source>
        <strain evidence="1 2">LUP21</strain>
    </source>
</reference>
<dbReference type="EMBL" id="NNRN01000029">
    <property type="protein sequence ID" value="OYR32441.1"/>
    <property type="molecule type" value="Genomic_DNA"/>
</dbReference>
<sequence length="58" mass="6619">MLDGHQLVNFETVGPYWDINSGKCNSDDDRNERSILHSGHHYTNFDVCGFSTEFKGNL</sequence>
<organism evidence="1 2">
    <name type="scientific">Brucella lupini</name>
    <dbReference type="NCBI Taxonomy" id="255457"/>
    <lineage>
        <taxon>Bacteria</taxon>
        <taxon>Pseudomonadati</taxon>
        <taxon>Pseudomonadota</taxon>
        <taxon>Alphaproteobacteria</taxon>
        <taxon>Hyphomicrobiales</taxon>
        <taxon>Brucellaceae</taxon>
        <taxon>Brucella/Ochrobactrum group</taxon>
        <taxon>Brucella</taxon>
    </lineage>
</organism>
<evidence type="ECO:0000313" key="2">
    <source>
        <dbReference type="Proteomes" id="UP000216363"/>
    </source>
</evidence>